<dbReference type="EMBL" id="APVL01000012">
    <property type="protein sequence ID" value="EWG09929.1"/>
    <property type="molecule type" value="Genomic_DNA"/>
</dbReference>
<dbReference type="RefSeq" id="WP_051488901.1">
    <property type="nucleotide sequence ID" value="NZ_APVL01000012.1"/>
</dbReference>
<dbReference type="InterPro" id="IPR012338">
    <property type="entry name" value="Beta-lactam/transpept-like"/>
</dbReference>
<keyword evidence="1" id="KW-0732">Signal</keyword>
<dbReference type="PATRIC" id="fig|1307436.3.peg.3466"/>
<gene>
    <name evidence="4" type="ORF">PBF_16159</name>
</gene>
<name>W7LD40_CYTFI</name>
<accession>W7LD40</accession>
<dbReference type="eggNOG" id="COG2367">
    <property type="taxonomic scope" value="Bacteria"/>
</dbReference>
<dbReference type="AlphaFoldDB" id="W7LD40"/>
<evidence type="ECO:0000256" key="1">
    <source>
        <dbReference type="SAM" id="SignalP"/>
    </source>
</evidence>
<proteinExistence type="predicted"/>
<evidence type="ECO:0000313" key="5">
    <source>
        <dbReference type="Proteomes" id="UP000019270"/>
    </source>
</evidence>
<dbReference type="Gene3D" id="1.20.58.780">
    <property type="match status" value="1"/>
</dbReference>
<dbReference type="GO" id="GO:0008800">
    <property type="term" value="F:beta-lactamase activity"/>
    <property type="evidence" value="ECO:0007669"/>
    <property type="project" value="InterPro"/>
</dbReference>
<dbReference type="GO" id="GO:0046677">
    <property type="term" value="P:response to antibiotic"/>
    <property type="evidence" value="ECO:0007669"/>
    <property type="project" value="InterPro"/>
</dbReference>
<organism evidence="4 5">
    <name type="scientific">Cytobacillus firmus DS1</name>
    <dbReference type="NCBI Taxonomy" id="1307436"/>
    <lineage>
        <taxon>Bacteria</taxon>
        <taxon>Bacillati</taxon>
        <taxon>Bacillota</taxon>
        <taxon>Bacilli</taxon>
        <taxon>Bacillales</taxon>
        <taxon>Bacillaceae</taxon>
        <taxon>Cytobacillus</taxon>
    </lineage>
</organism>
<dbReference type="Gene3D" id="3.40.710.10">
    <property type="entry name" value="DD-peptidase/beta-lactamase superfamily"/>
    <property type="match status" value="1"/>
</dbReference>
<dbReference type="InterPro" id="IPR045155">
    <property type="entry name" value="Beta-lactam_cat"/>
</dbReference>
<dbReference type="SUPFAM" id="SSF56601">
    <property type="entry name" value="beta-lactamase/transpeptidase-like"/>
    <property type="match status" value="1"/>
</dbReference>
<protein>
    <submittedName>
        <fullName evidence="4">Uncharacterized protein</fullName>
    </submittedName>
</protein>
<dbReference type="MEROPS" id="S11.A01"/>
<dbReference type="InterPro" id="IPR000871">
    <property type="entry name" value="Beta-lactam_class-A"/>
</dbReference>
<feature type="signal peptide" evidence="1">
    <location>
        <begin position="1"/>
        <end position="25"/>
    </location>
</feature>
<evidence type="ECO:0000313" key="4">
    <source>
        <dbReference type="EMBL" id="EWG09929.1"/>
    </source>
</evidence>
<dbReference type="Proteomes" id="UP000019270">
    <property type="component" value="Unassembled WGS sequence"/>
</dbReference>
<feature type="chain" id="PRO_5004897775" evidence="1">
    <location>
        <begin position="26"/>
        <end position="484"/>
    </location>
</feature>
<evidence type="ECO:0000259" key="2">
    <source>
        <dbReference type="Pfam" id="PF13354"/>
    </source>
</evidence>
<feature type="domain" description="Beta-lactamase class A catalytic" evidence="2">
    <location>
        <begin position="44"/>
        <end position="245"/>
    </location>
</feature>
<reference evidence="4 5" key="2">
    <citation type="journal article" date="2016" name="Sci. Rep.">
        <title>A novel serine protease, Sep1, from Bacillus firmus DS-1 has nematicidal activity and degrades multiple intestinal-associated nematode proteins.</title>
        <authorList>
            <person name="Geng C."/>
            <person name="Nie X."/>
            <person name="Tang Z."/>
            <person name="Zhang Y."/>
            <person name="Lin J."/>
            <person name="Sun M."/>
            <person name="Peng D."/>
        </authorList>
    </citation>
    <scope>NUCLEOTIDE SEQUENCE [LARGE SCALE GENOMIC DNA]</scope>
    <source>
        <strain evidence="4 5">DS1</strain>
    </source>
</reference>
<dbReference type="PANTHER" id="PTHR35333">
    <property type="entry name" value="BETA-LACTAMASE"/>
    <property type="match status" value="1"/>
</dbReference>
<feature type="domain" description="SbsC C-terminal" evidence="3">
    <location>
        <begin position="292"/>
        <end position="420"/>
    </location>
</feature>
<dbReference type="Pfam" id="PF13354">
    <property type="entry name" value="Beta-lactamase2"/>
    <property type="match status" value="1"/>
</dbReference>
<dbReference type="OrthoDB" id="9775096at2"/>
<dbReference type="Pfam" id="PF18058">
    <property type="entry name" value="SbsC_C"/>
    <property type="match status" value="1"/>
</dbReference>
<dbReference type="GO" id="GO:0030655">
    <property type="term" value="P:beta-lactam antibiotic catabolic process"/>
    <property type="evidence" value="ECO:0007669"/>
    <property type="project" value="InterPro"/>
</dbReference>
<dbReference type="PANTHER" id="PTHR35333:SF3">
    <property type="entry name" value="BETA-LACTAMASE-TYPE TRANSPEPTIDASE FOLD CONTAINING PROTEIN"/>
    <property type="match status" value="1"/>
</dbReference>
<evidence type="ECO:0000259" key="3">
    <source>
        <dbReference type="Pfam" id="PF18058"/>
    </source>
</evidence>
<comment type="caution">
    <text evidence="4">The sequence shown here is derived from an EMBL/GenBank/DDBJ whole genome shotgun (WGS) entry which is preliminary data.</text>
</comment>
<dbReference type="InterPro" id="IPR041378">
    <property type="entry name" value="S-layer_SbsC_C"/>
</dbReference>
<reference evidence="5" key="1">
    <citation type="submission" date="2013-03" db="EMBL/GenBank/DDBJ databases">
        <title>Draft genome sequence of Bacillus firmus DS1.</title>
        <authorList>
            <person name="Peng D."/>
            <person name="Zhu L."/>
            <person name="Sun M."/>
        </authorList>
    </citation>
    <scope>NUCLEOTIDE SEQUENCE [LARGE SCALE GENOMIC DNA]</scope>
    <source>
        <strain evidence="5">DS1</strain>
    </source>
</reference>
<sequence>MKKSACFLLAFMLFFQSMGAFEAKAAGTLESYVKPSIKAYPNISIYYENLSTGETYSYNSSKIRPAASTIKLPLALFVYDLASKGKINLSEKLTYRSHHYYGGSGVIQKDRVGTSYTIRDLLEKCIVYSDNIAFIMLREKVGKSNFINYAKSLGGKTVYPAGMNVTTANDLSVYLKHVWNFAGKNPQYGNELLNLLANTVYKETIAPGLASKKVAHKVGYIPKDLIYNDAAIIMDDQPYILVIMTTGIPVKKDVKFISSLAGKVHTYHINSSVNLFLKHLADAERASSALHRQIYVDYEGKATVKPYAAYNQTGNSLIQAKKAYADLSETHKKAYSPKLKNIELTRERAMNFIDGITAGEKLTVKQRELESHKRAGDLDKMEASYHSLSSLIKRQAQYLYRVHGKTTRDAVLKQYKDPSEKILEETRMAVTLNMVLDQIKVDHTAQNQSGAEKGILYFESNLSKVSDPVVIKALQNKYNELYVQ</sequence>